<dbReference type="GeneID" id="49381857"/>
<dbReference type="SMART" id="SM00231">
    <property type="entry name" value="FA58C"/>
    <property type="match status" value="1"/>
</dbReference>
<dbReference type="GO" id="GO:0004563">
    <property type="term" value="F:beta-N-acetylhexosaminidase activity"/>
    <property type="evidence" value="ECO:0007669"/>
    <property type="project" value="UniProtKB-EC"/>
</dbReference>
<dbReference type="Pfam" id="PF00728">
    <property type="entry name" value="Glyco_hydro_20"/>
    <property type="match status" value="1"/>
</dbReference>
<dbReference type="Gene3D" id="3.20.20.80">
    <property type="entry name" value="Glycosidases"/>
    <property type="match status" value="1"/>
</dbReference>
<dbReference type="PANTHER" id="PTHR43678:SF1">
    <property type="entry name" value="BETA-N-ACETYLHEXOSAMINIDASE"/>
    <property type="match status" value="1"/>
</dbReference>
<gene>
    <name evidence="6" type="ORF">SLAV_03570</name>
</gene>
<dbReference type="Pfam" id="PF14200">
    <property type="entry name" value="RicinB_lectin_2"/>
    <property type="match status" value="1"/>
</dbReference>
<dbReference type="EC" id="3.2.1.52" evidence="6"/>
<dbReference type="SUPFAM" id="SSF49785">
    <property type="entry name" value="Galactose-binding domain-like"/>
    <property type="match status" value="1"/>
</dbReference>
<keyword evidence="3 6" id="KW-0326">Glycosidase</keyword>
<organism evidence="6 7">
    <name type="scientific">Streptomyces lavendulae subsp. lavendulae</name>
    <dbReference type="NCBI Taxonomy" id="58340"/>
    <lineage>
        <taxon>Bacteria</taxon>
        <taxon>Bacillati</taxon>
        <taxon>Actinomycetota</taxon>
        <taxon>Actinomycetes</taxon>
        <taxon>Kitasatosporales</taxon>
        <taxon>Streptomycetaceae</taxon>
        <taxon>Streptomyces</taxon>
    </lineage>
</organism>
<dbReference type="Pfam" id="PF02838">
    <property type="entry name" value="Glyco_hydro_20b"/>
    <property type="match status" value="1"/>
</dbReference>
<evidence type="ECO:0000313" key="6">
    <source>
        <dbReference type="EMBL" id="ATZ22622.1"/>
    </source>
</evidence>
<dbReference type="CDD" id="cd00161">
    <property type="entry name" value="beta-trefoil_Ricin-like"/>
    <property type="match status" value="1"/>
</dbReference>
<dbReference type="InterPro" id="IPR017853">
    <property type="entry name" value="GH"/>
</dbReference>
<comment type="similarity">
    <text evidence="1">Belongs to the glycosyl hydrolase 20 family.</text>
</comment>
<feature type="chain" id="PRO_5043534295" evidence="5">
    <location>
        <begin position="22"/>
        <end position="779"/>
    </location>
</feature>
<dbReference type="InterPro" id="IPR029018">
    <property type="entry name" value="Hex-like_dom2"/>
</dbReference>
<dbReference type="Gene3D" id="2.80.10.50">
    <property type="match status" value="1"/>
</dbReference>
<dbReference type="InterPro" id="IPR015882">
    <property type="entry name" value="HEX_bac_N"/>
</dbReference>
<dbReference type="InterPro" id="IPR025705">
    <property type="entry name" value="Beta_hexosaminidase_sua/sub"/>
</dbReference>
<proteinExistence type="inferred from homology"/>
<dbReference type="PRINTS" id="PR00738">
    <property type="entry name" value="GLHYDRLASE20"/>
</dbReference>
<dbReference type="InterPro" id="IPR000772">
    <property type="entry name" value="Ricin_B_lectin"/>
</dbReference>
<dbReference type="Proteomes" id="UP000231791">
    <property type="component" value="Chromosome"/>
</dbReference>
<dbReference type="Pfam" id="PF00754">
    <property type="entry name" value="F5_F8_type_C"/>
    <property type="match status" value="1"/>
</dbReference>
<dbReference type="Gene3D" id="2.60.120.260">
    <property type="entry name" value="Galactose-binding domain-like"/>
    <property type="match status" value="1"/>
</dbReference>
<evidence type="ECO:0000256" key="4">
    <source>
        <dbReference type="SAM" id="MobiDB-lite"/>
    </source>
</evidence>
<sequence>MRLLGLLVATACAVSVLTAPAATAHGASADARPAAARAVAAAAPQTVPALRQWTPSATGGYAFTAAARIVVDPAAAGLLSGEAATFAEDLTALTGHEVPVVTGTPAAGDIGIGPVDTALPPEGYRMTVGPALTLRAATATGAFNATRTVLQLLHQSTTVPAGTAVDWPDKAERGLMVDQGRKFFTVEWLRRHIRELAYLKLNYFHFHLSDTYGFRLESSTHPEIVSTDHYSKQDIADLVALGRKYHVTIVPEIDTPGHMNAVLAAHPELRLKSASGVFSPDFIDLSLPASYALVKDLVTEYLPLFPAPYWHIGADEYVTDYAKYPQLLAYARAHYGAGATAKDTYYGFVNWADDLVRAAGKTTRMWNDGIKSGDGTLTPHPGILVEYWYTYGLTPQQLAAAGHTVANASWTPTYYVLGGAKPDTKWMYETWTADRFEGGATLADPAGNPGSLLHVWCDNPTAETEEQIAAGIMYPLRALAQQTWGSPKPVPTYAAFTPIVAAVGHNPAWPGIAQPGNLALGRPTTASSTETPDFPAAAATDGDPGTRWSSAYADPQWLQVDLGAARDVGRVVLRWEAAYARSFQIQLSDDAATWRTIHSTTTGTGGVQDLTGLTGTGRYIRVLGTRRGTGYGYSLHEFEVYEAPSTAPRTLTAAGKALDDPAGSTAPGTRLITWTPHGGPNQQWRLTPAADGTHTLVNAASGLCADTEGGSAAAGAAVVQAVCTGGDGQRWRIAGLPDGGSSVTNAKSGLLLTTASATDGAAVTQQATAGSAFQSWRIV</sequence>
<dbReference type="InterPro" id="IPR052764">
    <property type="entry name" value="GH20_Enzymes"/>
</dbReference>
<evidence type="ECO:0000313" key="7">
    <source>
        <dbReference type="Proteomes" id="UP000231791"/>
    </source>
</evidence>
<protein>
    <submittedName>
        <fullName evidence="6">Beta-N-acetylhexosaminidase</fullName>
        <ecNumber evidence="6">3.2.1.52</ecNumber>
    </submittedName>
</protein>
<evidence type="ECO:0000256" key="2">
    <source>
        <dbReference type="ARBA" id="ARBA00022801"/>
    </source>
</evidence>
<keyword evidence="5" id="KW-0732">Signal</keyword>
<feature type="region of interest" description="Disordered" evidence="4">
    <location>
        <begin position="514"/>
        <end position="550"/>
    </location>
</feature>
<dbReference type="KEGG" id="slx:SLAV_03570"/>
<dbReference type="CDD" id="cd06564">
    <property type="entry name" value="GH20_DspB_LnbB-like"/>
    <property type="match status" value="1"/>
</dbReference>
<dbReference type="PROSITE" id="PS50231">
    <property type="entry name" value="RICIN_B_LECTIN"/>
    <property type="match status" value="1"/>
</dbReference>
<dbReference type="PANTHER" id="PTHR43678">
    <property type="entry name" value="PUTATIVE (AFU_ORTHOLOGUE AFUA_2G00640)-RELATED"/>
    <property type="match status" value="1"/>
</dbReference>
<feature type="signal peptide" evidence="5">
    <location>
        <begin position="1"/>
        <end position="21"/>
    </location>
</feature>
<dbReference type="GO" id="GO:0005975">
    <property type="term" value="P:carbohydrate metabolic process"/>
    <property type="evidence" value="ECO:0007669"/>
    <property type="project" value="InterPro"/>
</dbReference>
<dbReference type="OrthoDB" id="9763537at2"/>
<dbReference type="SUPFAM" id="SSF55545">
    <property type="entry name" value="beta-N-acetylhexosaminidase-like domain"/>
    <property type="match status" value="1"/>
</dbReference>
<keyword evidence="7" id="KW-1185">Reference proteome</keyword>
<dbReference type="SMART" id="SM00458">
    <property type="entry name" value="RICIN"/>
    <property type="match status" value="1"/>
</dbReference>
<dbReference type="RefSeq" id="WP_051840700.1">
    <property type="nucleotide sequence ID" value="NZ_CP024985.1"/>
</dbReference>
<dbReference type="SUPFAM" id="SSF50370">
    <property type="entry name" value="Ricin B-like lectins"/>
    <property type="match status" value="1"/>
</dbReference>
<name>A0A2K8P794_STRLA</name>
<dbReference type="AlphaFoldDB" id="A0A2K8P794"/>
<dbReference type="InterPro" id="IPR015883">
    <property type="entry name" value="Glyco_hydro_20_cat"/>
</dbReference>
<dbReference type="InterPro" id="IPR008979">
    <property type="entry name" value="Galactose-bd-like_sf"/>
</dbReference>
<evidence type="ECO:0000256" key="1">
    <source>
        <dbReference type="ARBA" id="ARBA00006285"/>
    </source>
</evidence>
<dbReference type="InterPro" id="IPR000421">
    <property type="entry name" value="FA58C"/>
</dbReference>
<evidence type="ECO:0000256" key="3">
    <source>
        <dbReference type="ARBA" id="ARBA00023295"/>
    </source>
</evidence>
<dbReference type="PROSITE" id="PS50022">
    <property type="entry name" value="FA58C_3"/>
    <property type="match status" value="1"/>
</dbReference>
<keyword evidence="2 6" id="KW-0378">Hydrolase</keyword>
<dbReference type="InterPro" id="IPR035992">
    <property type="entry name" value="Ricin_B-like_lectins"/>
</dbReference>
<dbReference type="EMBL" id="CP024985">
    <property type="protein sequence ID" value="ATZ22622.1"/>
    <property type="molecule type" value="Genomic_DNA"/>
</dbReference>
<dbReference type="Gene3D" id="3.30.379.10">
    <property type="entry name" value="Chitobiase/beta-hexosaminidase domain 2-like"/>
    <property type="match status" value="1"/>
</dbReference>
<dbReference type="SUPFAM" id="SSF51445">
    <property type="entry name" value="(Trans)glycosidases"/>
    <property type="match status" value="1"/>
</dbReference>
<reference evidence="6 7" key="1">
    <citation type="submission" date="2017-11" db="EMBL/GenBank/DDBJ databases">
        <title>Complete genome sequence of Streptomyces lavendulae subsp. lavendulae CCM 3239 (formerly 'Streptomyces aureofaciens CCM 3239'), the producer of the angucycline-type antibiotic auricin.</title>
        <authorList>
            <person name="Busche T."/>
            <person name="Novakova R."/>
            <person name="Al'Dilaimi A."/>
            <person name="Homerova D."/>
            <person name="Feckova L."/>
            <person name="Rezuchova B."/>
            <person name="Mingyar E."/>
            <person name="Csolleiova D."/>
            <person name="Bekeova C."/>
            <person name="Winkler A."/>
            <person name="Sevcikova B."/>
            <person name="Kalinowski J."/>
            <person name="Kormanec J."/>
            <person name="Ruckert C."/>
        </authorList>
    </citation>
    <scope>NUCLEOTIDE SEQUENCE [LARGE SCALE GENOMIC DNA]</scope>
    <source>
        <strain evidence="6 7">CCM 3239</strain>
    </source>
</reference>
<accession>A0A2K8P794</accession>
<evidence type="ECO:0000256" key="5">
    <source>
        <dbReference type="SAM" id="SignalP"/>
    </source>
</evidence>